<name>E8WYN1_GRATM</name>
<dbReference type="InterPro" id="IPR018841">
    <property type="entry name" value="DUF2442"/>
</dbReference>
<keyword evidence="2" id="KW-1185">Reference proteome</keyword>
<reference evidence="2" key="1">
    <citation type="submission" date="2011-01" db="EMBL/GenBank/DDBJ databases">
        <title>Complete sequence of chromosome of Acidobacterium sp. MP5ACTX9.</title>
        <authorList>
            <consortium name="US DOE Joint Genome Institute"/>
            <person name="Lucas S."/>
            <person name="Copeland A."/>
            <person name="Lapidus A."/>
            <person name="Cheng J.-F."/>
            <person name="Goodwin L."/>
            <person name="Pitluck S."/>
            <person name="Teshima H."/>
            <person name="Detter J.C."/>
            <person name="Han C."/>
            <person name="Tapia R."/>
            <person name="Land M."/>
            <person name="Hauser L."/>
            <person name="Kyrpides N."/>
            <person name="Ivanova N."/>
            <person name="Ovchinnikova G."/>
            <person name="Pagani I."/>
            <person name="Rawat S.R."/>
            <person name="Mannisto M."/>
            <person name="Haggblom M.M."/>
            <person name="Woyke T."/>
        </authorList>
    </citation>
    <scope>NUCLEOTIDE SEQUENCE [LARGE SCALE GENOMIC DNA]</scope>
    <source>
        <strain evidence="2">MP5ACTX9</strain>
    </source>
</reference>
<dbReference type="Pfam" id="PF10387">
    <property type="entry name" value="DUF2442"/>
    <property type="match status" value="1"/>
</dbReference>
<evidence type="ECO:0008006" key="3">
    <source>
        <dbReference type="Google" id="ProtNLM"/>
    </source>
</evidence>
<protein>
    <recommendedName>
        <fullName evidence="3">DUF2442 domain-containing protein</fullName>
    </recommendedName>
</protein>
<gene>
    <name evidence="1" type="ordered locus">AciX9_0557</name>
</gene>
<dbReference type="PaxDb" id="1198114-AciX9_0557"/>
<dbReference type="KEGG" id="acm:AciX9_0557"/>
<dbReference type="Proteomes" id="UP000000343">
    <property type="component" value="Chromosome"/>
</dbReference>
<organism evidence="2">
    <name type="scientific">Granulicella tundricola (strain ATCC BAA-1859 / DSM 23138 / MP5ACTX9)</name>
    <dbReference type="NCBI Taxonomy" id="1198114"/>
    <lineage>
        <taxon>Bacteria</taxon>
        <taxon>Pseudomonadati</taxon>
        <taxon>Acidobacteriota</taxon>
        <taxon>Terriglobia</taxon>
        <taxon>Terriglobales</taxon>
        <taxon>Acidobacteriaceae</taxon>
        <taxon>Granulicella</taxon>
    </lineage>
</organism>
<dbReference type="RefSeq" id="WP_013578957.1">
    <property type="nucleotide sequence ID" value="NC_015064.1"/>
</dbReference>
<dbReference type="EMBL" id="CP002480">
    <property type="protein sequence ID" value="ADW67629.1"/>
    <property type="molecule type" value="Genomic_DNA"/>
</dbReference>
<dbReference type="OrthoDB" id="8563470at2"/>
<dbReference type="Gene3D" id="3.30.2020.40">
    <property type="entry name" value="Uncharacterised protein PF10387, DUF2442"/>
    <property type="match status" value="1"/>
</dbReference>
<evidence type="ECO:0000313" key="2">
    <source>
        <dbReference type="Proteomes" id="UP000000343"/>
    </source>
</evidence>
<accession>E8WYN1</accession>
<evidence type="ECO:0000313" key="1">
    <source>
        <dbReference type="EMBL" id="ADW67629.1"/>
    </source>
</evidence>
<proteinExistence type="predicted"/>
<sequence length="133" mass="14704">MVTQLEHDEAVERGNEALRTQPRAISARYDAASHRIVVELNTGYSVSFPPERAQGFESANSESLSEVEISFPGFGIHFPKLNADLWVPALARGIFGSKRWETAWLAAHPLEELPFRVSEAPSEGRQNEAQTAA</sequence>
<dbReference type="AlphaFoldDB" id="E8WYN1"/>
<dbReference type="STRING" id="1198114.AciX9_0557"/>
<dbReference type="HOGENOM" id="CLU_144125_1_0_0"/>